<evidence type="ECO:0000256" key="3">
    <source>
        <dbReference type="SAM" id="SignalP"/>
    </source>
</evidence>
<feature type="domain" description="LysM" evidence="4">
    <location>
        <begin position="462"/>
        <end position="508"/>
    </location>
</feature>
<dbReference type="InterPro" id="IPR018392">
    <property type="entry name" value="LysM"/>
</dbReference>
<organism evidence="5 6">
    <name type="scientific">Mycena albidolilacea</name>
    <dbReference type="NCBI Taxonomy" id="1033008"/>
    <lineage>
        <taxon>Eukaryota</taxon>
        <taxon>Fungi</taxon>
        <taxon>Dikarya</taxon>
        <taxon>Basidiomycota</taxon>
        <taxon>Agaricomycotina</taxon>
        <taxon>Agaricomycetes</taxon>
        <taxon>Agaricomycetidae</taxon>
        <taxon>Agaricales</taxon>
        <taxon>Marasmiineae</taxon>
        <taxon>Mycenaceae</taxon>
        <taxon>Mycena</taxon>
    </lineage>
</organism>
<feature type="signal peptide" evidence="3">
    <location>
        <begin position="1"/>
        <end position="17"/>
    </location>
</feature>
<evidence type="ECO:0000256" key="2">
    <source>
        <dbReference type="ARBA" id="ARBA00023026"/>
    </source>
</evidence>
<feature type="domain" description="LysM" evidence="4">
    <location>
        <begin position="893"/>
        <end position="938"/>
    </location>
</feature>
<feature type="domain" description="LysM" evidence="4">
    <location>
        <begin position="768"/>
        <end position="813"/>
    </location>
</feature>
<dbReference type="CDD" id="cd00118">
    <property type="entry name" value="LysM"/>
    <property type="match status" value="7"/>
</dbReference>
<feature type="domain" description="LysM" evidence="4">
    <location>
        <begin position="643"/>
        <end position="689"/>
    </location>
</feature>
<dbReference type="PANTHER" id="PTHR34997:SF1">
    <property type="entry name" value="PEPTIDOGLYCAN-BINDING LYSIN DOMAIN"/>
    <property type="match status" value="1"/>
</dbReference>
<comment type="caution">
    <text evidence="5">The sequence shown here is derived from an EMBL/GenBank/DDBJ whole genome shotgun (WGS) entry which is preliminary data.</text>
</comment>
<evidence type="ECO:0000256" key="1">
    <source>
        <dbReference type="ARBA" id="ARBA00022669"/>
    </source>
</evidence>
<dbReference type="PANTHER" id="PTHR34997">
    <property type="entry name" value="AM15"/>
    <property type="match status" value="1"/>
</dbReference>
<dbReference type="SUPFAM" id="SSF54106">
    <property type="entry name" value="LysM domain"/>
    <property type="match status" value="7"/>
</dbReference>
<evidence type="ECO:0000313" key="5">
    <source>
        <dbReference type="EMBL" id="KAJ7300593.1"/>
    </source>
</evidence>
<keyword evidence="1" id="KW-0147">Chitin-binding</keyword>
<dbReference type="PROSITE" id="PS51782">
    <property type="entry name" value="LYSM"/>
    <property type="match status" value="9"/>
</dbReference>
<dbReference type="InterPro" id="IPR036779">
    <property type="entry name" value="LysM_dom_sf"/>
</dbReference>
<keyword evidence="6" id="KW-1185">Reference proteome</keyword>
<gene>
    <name evidence="5" type="ORF">DFH08DRAFT_908397</name>
</gene>
<evidence type="ECO:0000313" key="6">
    <source>
        <dbReference type="Proteomes" id="UP001218218"/>
    </source>
</evidence>
<feature type="domain" description="LysM" evidence="4">
    <location>
        <begin position="965"/>
        <end position="1011"/>
    </location>
</feature>
<feature type="chain" id="PRO_5042230972" description="LysM domain-containing protein" evidence="3">
    <location>
        <begin position="18"/>
        <end position="1064"/>
    </location>
</feature>
<dbReference type="AlphaFoldDB" id="A0AAD7E6I1"/>
<dbReference type="SMART" id="SM00257">
    <property type="entry name" value="LysM"/>
    <property type="match status" value="10"/>
</dbReference>
<evidence type="ECO:0000259" key="4">
    <source>
        <dbReference type="PROSITE" id="PS51782"/>
    </source>
</evidence>
<proteinExistence type="predicted"/>
<dbReference type="GO" id="GO:0008061">
    <property type="term" value="F:chitin binding"/>
    <property type="evidence" value="ECO:0007669"/>
    <property type="project" value="UniProtKB-KW"/>
</dbReference>
<feature type="domain" description="LysM" evidence="4">
    <location>
        <begin position="839"/>
        <end position="885"/>
    </location>
</feature>
<accession>A0AAD7E6I1</accession>
<name>A0AAD7E6I1_9AGAR</name>
<dbReference type="Proteomes" id="UP001218218">
    <property type="component" value="Unassembled WGS sequence"/>
</dbReference>
<feature type="domain" description="LysM" evidence="4">
    <location>
        <begin position="1018"/>
        <end position="1064"/>
    </location>
</feature>
<sequence>MKALLSILVLVTALCRAEDSFHHKIHAVAVAHDKAAQTQRVQDLAALASNSASTLLPGASVSGSSSLQLHSASTSASGSASSAAAGVSATSTPFAVAAVSFQIYTNAFLPSNPAPPAACASALTASVACNKTIQLLGSSPFYDGPSLTAMCTTGCTASLNIYRANVVTACGKYQIPGPNNVSYAPTLAVDTISGPYAVQCRQDPTTGKFCNQVLFSFGPTPAQGILGYPSNELCTPCMLGTMNSTLSNSLTFYPDFYAVLQTALKTCGSAFAQYNVTKPPTSTALFSPGPSTVPIGANNTVSATCALTGRNVVSSGTSTCAQIASQFSVGWYDILVNNPAIQTVNCTSMGAGTKLCLPQPCTTYIPTANQTCKEIVTAANAVLAPSKQSITETQLISFNPSLEEGCLHVARQYGLALCISPHGGFPNVGAIDNGAPPPVPSPTAIVPPPGQTPPGTTSNCGAWYFVNKGDFCTKVALNNSVTLDDFVTLNTELNPECTNLWAGYWYCVAAFPPLDAGEPTTTLPPGKGVFTTISASLPSATPEAPFAYPTGGISPPSNLASGSITTGCDNYYEVATGDNCTGVETIFQVTDSNFTFWNFDPLLPCPKLTPGTAVCVMVTNATAAVPPRPKNAAAGAGPAGCMRWHTVGDGDGCAKLETDFALTQAQLFALNPNLAPTCTNLALGSAYCVRALTAIPPPTGPPADLNLGSWNNCTSYYTVKSGDNCNVIDSKFNISFTDFLHWNPEVSTTCSNLNIASYCVGITGGCESIYTVVSGDSCGIIETKTSISDAQLKAFNPWLTSTCSVQIGQNICIKNSHITPPTSGPPANLNPGSWNNCTSYYTVNSGDNCNVIDTKFNISLSDFLHWNPEVNNQCSNLNIAGYCVAAPGGGCQALYTVVSGDSCSVVEQKTALSEAQLRALNPWIDTACTLQIGQSICIKNTNIATPPPSGPPANLNPGSWSNCTTYYNVVSGDNCNLIEAKFGIGFSDVLRWNPEVTTTCSNLNLASYCVLGSSRCSKIYTVVSGDSCGVVETKAKITDTLLRSQNTWINSACNNIQIGQNLCV</sequence>
<keyword evidence="2" id="KW-0843">Virulence</keyword>
<feature type="domain" description="LysM" evidence="4">
    <location>
        <begin position="715"/>
        <end position="761"/>
    </location>
</feature>
<dbReference type="InterPro" id="IPR052210">
    <property type="entry name" value="LysM1-like"/>
</dbReference>
<keyword evidence="3" id="KW-0732">Signal</keyword>
<dbReference type="Gene3D" id="3.10.350.10">
    <property type="entry name" value="LysM domain"/>
    <property type="match status" value="9"/>
</dbReference>
<dbReference type="EMBL" id="JARIHO010000160">
    <property type="protein sequence ID" value="KAJ7300593.1"/>
    <property type="molecule type" value="Genomic_DNA"/>
</dbReference>
<feature type="domain" description="LysM" evidence="4">
    <location>
        <begin position="570"/>
        <end position="616"/>
    </location>
</feature>
<dbReference type="Pfam" id="PF01476">
    <property type="entry name" value="LysM"/>
    <property type="match status" value="7"/>
</dbReference>
<reference evidence="5" key="1">
    <citation type="submission" date="2023-03" db="EMBL/GenBank/DDBJ databases">
        <title>Massive genome expansion in bonnet fungi (Mycena s.s.) driven by repeated elements and novel gene families across ecological guilds.</title>
        <authorList>
            <consortium name="Lawrence Berkeley National Laboratory"/>
            <person name="Harder C.B."/>
            <person name="Miyauchi S."/>
            <person name="Viragh M."/>
            <person name="Kuo A."/>
            <person name="Thoen E."/>
            <person name="Andreopoulos B."/>
            <person name="Lu D."/>
            <person name="Skrede I."/>
            <person name="Drula E."/>
            <person name="Henrissat B."/>
            <person name="Morin E."/>
            <person name="Kohler A."/>
            <person name="Barry K."/>
            <person name="LaButti K."/>
            <person name="Morin E."/>
            <person name="Salamov A."/>
            <person name="Lipzen A."/>
            <person name="Mereny Z."/>
            <person name="Hegedus B."/>
            <person name="Baldrian P."/>
            <person name="Stursova M."/>
            <person name="Weitz H."/>
            <person name="Taylor A."/>
            <person name="Grigoriev I.V."/>
            <person name="Nagy L.G."/>
            <person name="Martin F."/>
            <person name="Kauserud H."/>
        </authorList>
    </citation>
    <scope>NUCLEOTIDE SEQUENCE</scope>
    <source>
        <strain evidence="5">CBHHK002</strain>
    </source>
</reference>
<protein>
    <recommendedName>
        <fullName evidence="4">LysM domain-containing protein</fullName>
    </recommendedName>
</protein>